<accession>A0A2Z7CND7</accession>
<evidence type="ECO:0000313" key="1">
    <source>
        <dbReference type="EMBL" id="KZV46124.1"/>
    </source>
</evidence>
<dbReference type="Proteomes" id="UP000250235">
    <property type="component" value="Unassembled WGS sequence"/>
</dbReference>
<proteinExistence type="predicted"/>
<gene>
    <name evidence="1" type="ORF">F511_29644</name>
</gene>
<name>A0A2Z7CND7_9LAMI</name>
<sequence>MKPDFTWAFQESRAKTLFDWFCHRPAASSQHQLTRQPAGLTAGEICSDWKCVYLKDHALIPTVTTGLFSKEI</sequence>
<keyword evidence="2" id="KW-1185">Reference proteome</keyword>
<organism evidence="1 2">
    <name type="scientific">Dorcoceras hygrometricum</name>
    <dbReference type="NCBI Taxonomy" id="472368"/>
    <lineage>
        <taxon>Eukaryota</taxon>
        <taxon>Viridiplantae</taxon>
        <taxon>Streptophyta</taxon>
        <taxon>Embryophyta</taxon>
        <taxon>Tracheophyta</taxon>
        <taxon>Spermatophyta</taxon>
        <taxon>Magnoliopsida</taxon>
        <taxon>eudicotyledons</taxon>
        <taxon>Gunneridae</taxon>
        <taxon>Pentapetalae</taxon>
        <taxon>asterids</taxon>
        <taxon>lamiids</taxon>
        <taxon>Lamiales</taxon>
        <taxon>Gesneriaceae</taxon>
        <taxon>Didymocarpoideae</taxon>
        <taxon>Trichosporeae</taxon>
        <taxon>Loxocarpinae</taxon>
        <taxon>Dorcoceras</taxon>
    </lineage>
</organism>
<evidence type="ECO:0000313" key="2">
    <source>
        <dbReference type="Proteomes" id="UP000250235"/>
    </source>
</evidence>
<protein>
    <submittedName>
        <fullName evidence="1">Uncharacterized protein</fullName>
    </submittedName>
</protein>
<reference evidence="1 2" key="1">
    <citation type="journal article" date="2015" name="Proc. Natl. Acad. Sci. U.S.A.">
        <title>The resurrection genome of Boea hygrometrica: A blueprint for survival of dehydration.</title>
        <authorList>
            <person name="Xiao L."/>
            <person name="Yang G."/>
            <person name="Zhang L."/>
            <person name="Yang X."/>
            <person name="Zhao S."/>
            <person name="Ji Z."/>
            <person name="Zhou Q."/>
            <person name="Hu M."/>
            <person name="Wang Y."/>
            <person name="Chen M."/>
            <person name="Xu Y."/>
            <person name="Jin H."/>
            <person name="Xiao X."/>
            <person name="Hu G."/>
            <person name="Bao F."/>
            <person name="Hu Y."/>
            <person name="Wan P."/>
            <person name="Li L."/>
            <person name="Deng X."/>
            <person name="Kuang T."/>
            <person name="Xiang C."/>
            <person name="Zhu J.K."/>
            <person name="Oliver M.J."/>
            <person name="He Y."/>
        </authorList>
    </citation>
    <scope>NUCLEOTIDE SEQUENCE [LARGE SCALE GENOMIC DNA]</scope>
    <source>
        <strain evidence="2">cv. XS01</strain>
    </source>
</reference>
<dbReference type="EMBL" id="KQ995706">
    <property type="protein sequence ID" value="KZV46124.1"/>
    <property type="molecule type" value="Genomic_DNA"/>
</dbReference>
<dbReference type="AlphaFoldDB" id="A0A2Z7CND7"/>